<dbReference type="PROSITE" id="PS50878">
    <property type="entry name" value="RT_POL"/>
    <property type="match status" value="1"/>
</dbReference>
<dbReference type="Pfam" id="PF00078">
    <property type="entry name" value="RVT_1"/>
    <property type="match status" value="1"/>
</dbReference>
<feature type="domain" description="Reverse transcriptase" evidence="1">
    <location>
        <begin position="102"/>
        <end position="368"/>
    </location>
</feature>
<reference evidence="2" key="1">
    <citation type="submission" date="2025-08" db="UniProtKB">
        <authorList>
            <consortium name="Ensembl"/>
        </authorList>
    </citation>
    <scope>IDENTIFICATION</scope>
</reference>
<dbReference type="PANTHER" id="PTHR47510">
    <property type="entry name" value="REVERSE TRANSCRIPTASE DOMAIN-CONTAINING PROTEIN"/>
    <property type="match status" value="1"/>
</dbReference>
<dbReference type="STRING" id="30732.ENSOMEP00000011624"/>
<evidence type="ECO:0000313" key="3">
    <source>
        <dbReference type="Proteomes" id="UP000261560"/>
    </source>
</evidence>
<dbReference type="GO" id="GO:0008168">
    <property type="term" value="F:methyltransferase activity"/>
    <property type="evidence" value="ECO:0007669"/>
    <property type="project" value="InterPro"/>
</dbReference>
<dbReference type="OMA" id="HINTAFL"/>
<organism evidence="2 3">
    <name type="scientific">Oryzias melastigma</name>
    <name type="common">Marine medaka</name>
    <dbReference type="NCBI Taxonomy" id="30732"/>
    <lineage>
        <taxon>Eukaryota</taxon>
        <taxon>Metazoa</taxon>
        <taxon>Chordata</taxon>
        <taxon>Craniata</taxon>
        <taxon>Vertebrata</taxon>
        <taxon>Euteleostomi</taxon>
        <taxon>Actinopterygii</taxon>
        <taxon>Neopterygii</taxon>
        <taxon>Teleostei</taxon>
        <taxon>Neoteleostei</taxon>
        <taxon>Acanthomorphata</taxon>
        <taxon>Ovalentaria</taxon>
        <taxon>Atherinomorphae</taxon>
        <taxon>Beloniformes</taxon>
        <taxon>Adrianichthyidae</taxon>
        <taxon>Oryziinae</taxon>
        <taxon>Oryzias</taxon>
    </lineage>
</organism>
<name>A0A3B3C219_ORYME</name>
<accession>A0A3B3C219</accession>
<dbReference type="GO" id="GO:0016706">
    <property type="term" value="F:2-oxoglutarate-dependent dioxygenase activity"/>
    <property type="evidence" value="ECO:0007669"/>
    <property type="project" value="InterPro"/>
</dbReference>
<dbReference type="InterPro" id="IPR043502">
    <property type="entry name" value="DNA/RNA_pol_sf"/>
</dbReference>
<dbReference type="InterPro" id="IPR015095">
    <property type="entry name" value="AlkB_hom8_N"/>
</dbReference>
<dbReference type="InterPro" id="IPR000477">
    <property type="entry name" value="RT_dom"/>
</dbReference>
<evidence type="ECO:0000259" key="1">
    <source>
        <dbReference type="PROSITE" id="PS50878"/>
    </source>
</evidence>
<dbReference type="AlphaFoldDB" id="A0A3B3C219"/>
<proteinExistence type="predicted"/>
<protein>
    <recommendedName>
        <fullName evidence="1">Reverse transcriptase domain-containing protein</fullName>
    </recommendedName>
</protein>
<evidence type="ECO:0000313" key="2">
    <source>
        <dbReference type="Ensembl" id="ENSOMEP00000011624.1"/>
    </source>
</evidence>
<dbReference type="Pfam" id="PF09004">
    <property type="entry name" value="ALKBH8_N"/>
    <property type="match status" value="1"/>
</dbReference>
<dbReference type="PaxDb" id="30732-ENSOMEP00000011624"/>
<reference evidence="2" key="2">
    <citation type="submission" date="2025-09" db="UniProtKB">
        <authorList>
            <consortium name="Ensembl"/>
        </authorList>
    </citation>
    <scope>IDENTIFICATION</scope>
</reference>
<dbReference type="PANTHER" id="PTHR47510:SF3">
    <property type="entry name" value="ENDO_EXONUCLEASE_PHOSPHATASE DOMAIN-CONTAINING PROTEIN"/>
    <property type="match status" value="1"/>
</dbReference>
<dbReference type="SUPFAM" id="SSF56672">
    <property type="entry name" value="DNA/RNA polymerases"/>
    <property type="match status" value="1"/>
</dbReference>
<dbReference type="Proteomes" id="UP000261560">
    <property type="component" value="Unplaced"/>
</dbReference>
<dbReference type="CDD" id="cd01650">
    <property type="entry name" value="RT_nLTR_like"/>
    <property type="match status" value="1"/>
</dbReference>
<dbReference type="GeneTree" id="ENSGT01120000271821"/>
<keyword evidence="3" id="KW-1185">Reference proteome</keyword>
<dbReference type="Ensembl" id="ENSOMET00000018757.1">
    <property type="protein sequence ID" value="ENSOMEP00000011624.1"/>
    <property type="gene ID" value="ENSOMEG00000012938.1"/>
</dbReference>
<sequence length="515" mass="57911">MWKSIKCLTDYNVRDTQCPKDPSLPDALNNFYARFEVPNSSPTPRITVQPDEAPIRVTAAEVRRTLKGINPRKAAGPDNVHGRVLKGCSDELTDVWTDIFNLSLQQSRVPTCLKTATIIPVPKTATASSLNDYRPVALTPIVMKCFEKLIMPHIKDFIDISLDPYQFAYRENRSTEDAVSFVVHRSLSHLESRDSYVRLLFVDFTSAFNTIIPQTLVQKLSSLGLTATLCNWILDFLTNRPQSVRIHGVSSSSITLSTGSPQGCVLSPLLFTLLTHDCAARHPSCLIVKFADDTAVVGCINNNDESSYRQEVEHLERWCKENNLCINNTKTKEMIVDFRRSKHPSQPLYIGGTAVEVVSSFKYLGVNISDDLSWRTNTSSLLRKSHQRLYFLRKLRRSGLGRSVLTSFYRCAVESVLTSCITVWHGSCSVAEKAALQRVVKAAQRTVGCSLSSTTEIYTNRCRRRALCILKDRSHPANTFFTPLPSGKRLRSIKSRTTRLRNSFFPEAVRLLNAL</sequence>